<name>A0A375JBT2_9BURK</name>
<evidence type="ECO:0000313" key="2">
    <source>
        <dbReference type="Proteomes" id="UP000256805"/>
    </source>
</evidence>
<dbReference type="EMBL" id="OVTA01000079">
    <property type="protein sequence ID" value="SPS02557.1"/>
    <property type="molecule type" value="Genomic_DNA"/>
</dbReference>
<dbReference type="Gene3D" id="1.10.10.10">
    <property type="entry name" value="Winged helix-like DNA-binding domain superfamily/Winged helix DNA-binding domain"/>
    <property type="match status" value="1"/>
</dbReference>
<dbReference type="RefSeq" id="WP_116386331.1">
    <property type="nucleotide sequence ID" value="NZ_OVTA01000079.1"/>
</dbReference>
<dbReference type="SUPFAM" id="SSF46785">
    <property type="entry name" value="Winged helix' DNA-binding domain"/>
    <property type="match status" value="1"/>
</dbReference>
<protein>
    <submittedName>
        <fullName evidence="1">Initiator Replication protein</fullName>
    </submittedName>
</protein>
<dbReference type="Pfam" id="PF21205">
    <property type="entry name" value="Rep3_C"/>
    <property type="match status" value="1"/>
</dbReference>
<proteinExistence type="predicted"/>
<evidence type="ECO:0000313" key="1">
    <source>
        <dbReference type="EMBL" id="SPS02557.1"/>
    </source>
</evidence>
<sequence length="505" mass="57215">MPSSVERRVTPLQYALDLFVEMSPVQKSIDEVAGDKDIGYHKNKVFARIIGLGMSARRFVDAAYFIVAQEAEVKESYEVTLSFFKWLMRYDSKNRKHFSSVVRSVKSSMLEVTSAPVVSVDTNGRLLEDSSARQDGDEAESDFDDSGVDSVRVSDEEGDWLELIGRVSVREGRIRFRVPVELQRLIKDPENSYWTSLLVTSKFTLIYARAIYDHILPNVSDERTDWLPLDLVRNLPGKSWANNAEFKYFKRDYLEPAVNQINEFSDIEISYETRAGTPGSRKKDQIRFSMKRKVSALASKAAMLNSVALYKMLEEEFGLSDAQFERIAENRNIWTDARIEQAIEYTRWRIREGDKIRRVSGYLVKAIAGNYRVSEADKEIERVQAQLAGKAAAETEAKVAAQTAVAASLAAADAAAEQRRMAEMRAAREFFASSEKKVREELVRKFVTSNTIGIRTIERQGLKATDVSEANIMERPNIANTFCSFVAGELRKAARNLTKNQEPLL</sequence>
<gene>
    <name evidence="1" type="ORF">CBM2634_U160005</name>
</gene>
<dbReference type="AlphaFoldDB" id="A0A375JBT2"/>
<dbReference type="Proteomes" id="UP000256805">
    <property type="component" value="Unassembled WGS sequence"/>
</dbReference>
<organism evidence="1 2">
    <name type="scientific">Cupriavidus taiwanensis</name>
    <dbReference type="NCBI Taxonomy" id="164546"/>
    <lineage>
        <taxon>Bacteria</taxon>
        <taxon>Pseudomonadati</taxon>
        <taxon>Pseudomonadota</taxon>
        <taxon>Betaproteobacteria</taxon>
        <taxon>Burkholderiales</taxon>
        <taxon>Burkholderiaceae</taxon>
        <taxon>Cupriavidus</taxon>
    </lineage>
</organism>
<accession>A0A375JBT2</accession>
<dbReference type="InterPro" id="IPR036388">
    <property type="entry name" value="WH-like_DNA-bd_sf"/>
</dbReference>
<reference evidence="1 2" key="1">
    <citation type="submission" date="2018-01" db="EMBL/GenBank/DDBJ databases">
        <authorList>
            <person name="Gaut B.S."/>
            <person name="Morton B.R."/>
            <person name="Clegg M.T."/>
            <person name="Duvall M.R."/>
        </authorList>
    </citation>
    <scope>NUCLEOTIDE SEQUENCE [LARGE SCALE GENOMIC DNA]</scope>
    <source>
        <strain evidence="1">Cupriavidus taiwanensis cmp 52</strain>
    </source>
</reference>
<dbReference type="InterPro" id="IPR036390">
    <property type="entry name" value="WH_DNA-bd_sf"/>
</dbReference>